<evidence type="ECO:0000313" key="3">
    <source>
        <dbReference type="EMBL" id="KAK0648900.1"/>
    </source>
</evidence>
<dbReference type="EMBL" id="JAULSV010000003">
    <property type="protein sequence ID" value="KAK0648900.1"/>
    <property type="molecule type" value="Genomic_DNA"/>
</dbReference>
<keyword evidence="4" id="KW-1185">Reference proteome</keyword>
<proteinExistence type="predicted"/>
<accession>A0AA39YDA4</accession>
<organism evidence="3 4">
    <name type="scientific">Cercophora newfieldiana</name>
    <dbReference type="NCBI Taxonomy" id="92897"/>
    <lineage>
        <taxon>Eukaryota</taxon>
        <taxon>Fungi</taxon>
        <taxon>Dikarya</taxon>
        <taxon>Ascomycota</taxon>
        <taxon>Pezizomycotina</taxon>
        <taxon>Sordariomycetes</taxon>
        <taxon>Sordariomycetidae</taxon>
        <taxon>Sordariales</taxon>
        <taxon>Lasiosphaeriaceae</taxon>
        <taxon>Cercophora</taxon>
    </lineage>
</organism>
<evidence type="ECO:0000256" key="1">
    <source>
        <dbReference type="SAM" id="Coils"/>
    </source>
</evidence>
<sequence>MPLRKFLDKLTSEVQGTINQAGNWSGYGPPSGSGSYGNGYPPPPAPTAAIPTAITPCPRQQPQPNHQDWIGLRDARFATFNVCPSCFNSVIRPTPYASHFITKAGAIAPPPHLPIRCDMSRYWVRVAGMVLLTMNQAAQHDVTLLARVAGIRAADGECPNGDIAGEHQPLPVARRMWYTLHDPATGMQPLPGWTVCAACLIAVQTCCPAVATAWAGVMPLGERDAVCGMVPSGRYDDARTGAILQQIGGCEVLARTTGRVDMGQLLGWLRANPPGVRVVGPGPGPGSARAPHVGGAVAGVAPEATPGGGAVAGGCPRNFPSSTSRCHTMQGLFDLTVCGQCYDSVVKPDADRGVELARRFDGNGSAMSYGFTCQLYSGRMRRVWAEAVSTGDFEHLRQKVVERRAKERELQMKTSQAQQRAAQLREQASLKEHLAINAMRLSANTASNNIMLSGVGVVQQVDANHYVRLSGVPDFSQTTQLNNEAAMLKVQAAQVESESAMAQEEWRRYWE</sequence>
<dbReference type="AlphaFoldDB" id="A0AA39YDA4"/>
<protein>
    <submittedName>
        <fullName evidence="3">Uncharacterized protein</fullName>
    </submittedName>
</protein>
<dbReference type="Proteomes" id="UP001174936">
    <property type="component" value="Unassembled WGS sequence"/>
</dbReference>
<evidence type="ECO:0000256" key="2">
    <source>
        <dbReference type="SAM" id="MobiDB-lite"/>
    </source>
</evidence>
<reference evidence="3" key="1">
    <citation type="submission" date="2023-06" db="EMBL/GenBank/DDBJ databases">
        <title>Genome-scale phylogeny and comparative genomics of the fungal order Sordariales.</title>
        <authorList>
            <consortium name="Lawrence Berkeley National Laboratory"/>
            <person name="Hensen N."/>
            <person name="Bonometti L."/>
            <person name="Westerberg I."/>
            <person name="Brannstrom I.O."/>
            <person name="Guillou S."/>
            <person name="Cros-Aarteil S."/>
            <person name="Calhoun S."/>
            <person name="Haridas S."/>
            <person name="Kuo A."/>
            <person name="Mondo S."/>
            <person name="Pangilinan J."/>
            <person name="Riley R."/>
            <person name="Labutti K."/>
            <person name="Andreopoulos B."/>
            <person name="Lipzen A."/>
            <person name="Chen C."/>
            <person name="Yanf M."/>
            <person name="Daum C."/>
            <person name="Ng V."/>
            <person name="Clum A."/>
            <person name="Steindorff A."/>
            <person name="Ohm R."/>
            <person name="Martin F."/>
            <person name="Silar P."/>
            <person name="Natvig D."/>
            <person name="Lalanne C."/>
            <person name="Gautier V."/>
            <person name="Ament-Velasquez S.L."/>
            <person name="Kruys A."/>
            <person name="Hutchinson M.I."/>
            <person name="Powell A.J."/>
            <person name="Barry K."/>
            <person name="Miller A.N."/>
            <person name="Grigoriev I.V."/>
            <person name="Debuchy R."/>
            <person name="Gladieux P."/>
            <person name="Thoren M.H."/>
            <person name="Johannesson H."/>
        </authorList>
    </citation>
    <scope>NUCLEOTIDE SEQUENCE</scope>
    <source>
        <strain evidence="3">SMH2532-1</strain>
    </source>
</reference>
<evidence type="ECO:0000313" key="4">
    <source>
        <dbReference type="Proteomes" id="UP001174936"/>
    </source>
</evidence>
<keyword evidence="1" id="KW-0175">Coiled coil</keyword>
<feature type="region of interest" description="Disordered" evidence="2">
    <location>
        <begin position="19"/>
        <end position="51"/>
    </location>
</feature>
<name>A0AA39YDA4_9PEZI</name>
<comment type="caution">
    <text evidence="3">The sequence shown here is derived from an EMBL/GenBank/DDBJ whole genome shotgun (WGS) entry which is preliminary data.</text>
</comment>
<gene>
    <name evidence="3" type="ORF">B0T16DRAFT_456352</name>
</gene>
<feature type="coiled-coil region" evidence="1">
    <location>
        <begin position="478"/>
        <end position="505"/>
    </location>
</feature>